<dbReference type="PANTHER" id="PTHR36703:SF1">
    <property type="entry name" value="TRIACYLGLYCEROL LIPASE-LIKE PROTEIN"/>
    <property type="match status" value="1"/>
</dbReference>
<protein>
    <recommendedName>
        <fullName evidence="3">Triacylglycerol lipase</fullName>
    </recommendedName>
</protein>
<evidence type="ECO:0008006" key="3">
    <source>
        <dbReference type="Google" id="ProtNLM"/>
    </source>
</evidence>
<name>A0AAN9DSU9_CROPI</name>
<dbReference type="InterPro" id="IPR029058">
    <property type="entry name" value="AB_hydrolase_fold"/>
</dbReference>
<evidence type="ECO:0000313" key="2">
    <source>
        <dbReference type="Proteomes" id="UP001372338"/>
    </source>
</evidence>
<accession>A0AAN9DSU9</accession>
<dbReference type="PANTHER" id="PTHR36703">
    <property type="entry name" value="TRIACYLGLYCEROL LIPASE-LIKE PROTEIN"/>
    <property type="match status" value="1"/>
</dbReference>
<dbReference type="Proteomes" id="UP001372338">
    <property type="component" value="Unassembled WGS sequence"/>
</dbReference>
<gene>
    <name evidence="1" type="ORF">RIF29_46076</name>
</gene>
<sequence length="75" mass="8717">MVSKIFENNARKTYEGQDMLADVNDVQVLLNDLKDHDEDKLVQVFREDYAHVDFVMGVSANKFVFDPIMAFFEVN</sequence>
<reference evidence="1 2" key="1">
    <citation type="submission" date="2024-01" db="EMBL/GenBank/DDBJ databases">
        <title>The genomes of 5 underutilized Papilionoideae crops provide insights into root nodulation and disease resistanc.</title>
        <authorList>
            <person name="Yuan L."/>
        </authorList>
    </citation>
    <scope>NUCLEOTIDE SEQUENCE [LARGE SCALE GENOMIC DNA]</scope>
    <source>
        <strain evidence="1">ZHUSHIDOU_FW_LH</strain>
        <tissue evidence="1">Leaf</tissue>
    </source>
</reference>
<keyword evidence="2" id="KW-1185">Reference proteome</keyword>
<evidence type="ECO:0000313" key="1">
    <source>
        <dbReference type="EMBL" id="KAK7235683.1"/>
    </source>
</evidence>
<organism evidence="1 2">
    <name type="scientific">Crotalaria pallida</name>
    <name type="common">Smooth rattlebox</name>
    <name type="synonym">Crotalaria striata</name>
    <dbReference type="NCBI Taxonomy" id="3830"/>
    <lineage>
        <taxon>Eukaryota</taxon>
        <taxon>Viridiplantae</taxon>
        <taxon>Streptophyta</taxon>
        <taxon>Embryophyta</taxon>
        <taxon>Tracheophyta</taxon>
        <taxon>Spermatophyta</taxon>
        <taxon>Magnoliopsida</taxon>
        <taxon>eudicotyledons</taxon>
        <taxon>Gunneridae</taxon>
        <taxon>Pentapetalae</taxon>
        <taxon>rosids</taxon>
        <taxon>fabids</taxon>
        <taxon>Fabales</taxon>
        <taxon>Fabaceae</taxon>
        <taxon>Papilionoideae</taxon>
        <taxon>50 kb inversion clade</taxon>
        <taxon>genistoids sensu lato</taxon>
        <taxon>core genistoids</taxon>
        <taxon>Crotalarieae</taxon>
        <taxon>Crotalaria</taxon>
    </lineage>
</organism>
<dbReference type="EMBL" id="JAYWIO010000044">
    <property type="protein sequence ID" value="KAK7235683.1"/>
    <property type="molecule type" value="Genomic_DNA"/>
</dbReference>
<dbReference type="AlphaFoldDB" id="A0AAN9DSU9"/>
<comment type="caution">
    <text evidence="1">The sequence shown here is derived from an EMBL/GenBank/DDBJ whole genome shotgun (WGS) entry which is preliminary data.</text>
</comment>
<dbReference type="Gene3D" id="3.40.50.1820">
    <property type="entry name" value="alpha/beta hydrolase"/>
    <property type="match status" value="1"/>
</dbReference>
<proteinExistence type="predicted"/>